<evidence type="ECO:0000313" key="2">
    <source>
        <dbReference type="EMBL" id="RHN82354.1"/>
    </source>
</evidence>
<protein>
    <recommendedName>
        <fullName evidence="1">KIB1-4 beta-propeller domain-containing protein</fullName>
    </recommendedName>
</protein>
<accession>A0A396JYN5</accession>
<dbReference type="AlphaFoldDB" id="A0A396JYN5"/>
<dbReference type="Proteomes" id="UP000265566">
    <property type="component" value="Chromosome 1"/>
</dbReference>
<sequence length="270" mass="31399">MMEYFFRYTYVTFCSGYFIMAGDNNSFMLINPFTRINKVINTSNFEVQSYMFANHALLAFGKCSEEFVLVVLCQDSMSLHVYQSRNCGWVTYSTMENQGRVVDFVIFHNIIYVVTDKANIGVLSLNSANIKFLKLKSISDATTSLWLRLVNCDDQLLVVDMKFNFIRNAYKIDFSTMTYVELETLGDIALFCVSNMLEKSCYALRNPNMWGYESNSVYVISVLSTTCIMYSWDDKKSQKYITLPNPHDTGFSMFDWCFRHLRHEVDYSLV</sequence>
<dbReference type="PANTHER" id="PTHR33800">
    <property type="entry name" value="OS06G0113600 PROTEIN"/>
    <property type="match status" value="1"/>
</dbReference>
<evidence type="ECO:0000259" key="1">
    <source>
        <dbReference type="Pfam" id="PF03478"/>
    </source>
</evidence>
<dbReference type="EMBL" id="PSQE01000001">
    <property type="protein sequence ID" value="RHN82354.1"/>
    <property type="molecule type" value="Genomic_DNA"/>
</dbReference>
<proteinExistence type="predicted"/>
<reference evidence="2" key="1">
    <citation type="journal article" date="2018" name="Nat. Plants">
        <title>Whole-genome landscape of Medicago truncatula symbiotic genes.</title>
        <authorList>
            <person name="Pecrix Y."/>
            <person name="Gamas P."/>
            <person name="Carrere S."/>
        </authorList>
    </citation>
    <scope>NUCLEOTIDE SEQUENCE</scope>
    <source>
        <tissue evidence="2">Leaves</tissue>
    </source>
</reference>
<organism evidence="2">
    <name type="scientific">Medicago truncatula</name>
    <name type="common">Barrel medic</name>
    <name type="synonym">Medicago tribuloides</name>
    <dbReference type="NCBI Taxonomy" id="3880"/>
    <lineage>
        <taxon>Eukaryota</taxon>
        <taxon>Viridiplantae</taxon>
        <taxon>Streptophyta</taxon>
        <taxon>Embryophyta</taxon>
        <taxon>Tracheophyta</taxon>
        <taxon>Spermatophyta</taxon>
        <taxon>Magnoliopsida</taxon>
        <taxon>eudicotyledons</taxon>
        <taxon>Gunneridae</taxon>
        <taxon>Pentapetalae</taxon>
        <taxon>rosids</taxon>
        <taxon>fabids</taxon>
        <taxon>Fabales</taxon>
        <taxon>Fabaceae</taxon>
        <taxon>Papilionoideae</taxon>
        <taxon>50 kb inversion clade</taxon>
        <taxon>NPAAA clade</taxon>
        <taxon>Hologalegina</taxon>
        <taxon>IRL clade</taxon>
        <taxon>Trifolieae</taxon>
        <taxon>Medicago</taxon>
    </lineage>
</organism>
<gene>
    <name evidence="2" type="ORF">MtrunA17_Chr1g0209051</name>
</gene>
<dbReference type="PANTHER" id="PTHR33800:SF13">
    <property type="entry name" value="OS06G0113600 PROTEIN"/>
    <property type="match status" value="1"/>
</dbReference>
<comment type="caution">
    <text evidence="2">The sequence shown here is derived from an EMBL/GenBank/DDBJ whole genome shotgun (WGS) entry which is preliminary data.</text>
</comment>
<dbReference type="InterPro" id="IPR005174">
    <property type="entry name" value="KIB1-4_b-propeller"/>
</dbReference>
<dbReference type="Gramene" id="rna6516">
    <property type="protein sequence ID" value="RHN82354.1"/>
    <property type="gene ID" value="gene6516"/>
</dbReference>
<feature type="domain" description="KIB1-4 beta-propeller" evidence="1">
    <location>
        <begin position="8"/>
        <end position="229"/>
    </location>
</feature>
<dbReference type="Pfam" id="PF03478">
    <property type="entry name" value="Beta-prop_KIB1-4"/>
    <property type="match status" value="1"/>
</dbReference>
<name>A0A396JYN5_MEDTR</name>